<dbReference type="EC" id="6.1.1.16" evidence="5"/>
<evidence type="ECO:0000313" key="5">
    <source>
        <dbReference type="EMBL" id="PRQ55357.1"/>
    </source>
</evidence>
<dbReference type="PANTHER" id="PTHR10890">
    <property type="entry name" value="CYSTEINYL-TRNA SYNTHETASE"/>
    <property type="match status" value="1"/>
</dbReference>
<keyword evidence="1 5" id="KW-0436">Ligase</keyword>
<dbReference type="Gene3D" id="3.40.50.620">
    <property type="entry name" value="HUPs"/>
    <property type="match status" value="1"/>
</dbReference>
<dbReference type="OMA" id="RVAACHE"/>
<evidence type="ECO:0000256" key="1">
    <source>
        <dbReference type="ARBA" id="ARBA00022598"/>
    </source>
</evidence>
<dbReference type="PANTHER" id="PTHR10890:SF26">
    <property type="entry name" value="CYSTEINE--TRNA LIGASE 1, CYTOPLASMIC-RELATED"/>
    <property type="match status" value="1"/>
</dbReference>
<name>A0A2P6S9J2_ROSCH</name>
<dbReference type="GO" id="GO:0004817">
    <property type="term" value="F:cysteine-tRNA ligase activity"/>
    <property type="evidence" value="ECO:0007669"/>
    <property type="project" value="UniProtKB-EC"/>
</dbReference>
<dbReference type="Pfam" id="PF01406">
    <property type="entry name" value="tRNA-synt_1e"/>
    <property type="match status" value="1"/>
</dbReference>
<dbReference type="InterPro" id="IPR032678">
    <property type="entry name" value="tRNA-synt_1_cat_dom"/>
</dbReference>
<keyword evidence="6" id="KW-1185">Reference proteome</keyword>
<proteinExistence type="predicted"/>
<accession>A0A2P6S9J2</accession>
<gene>
    <name evidence="5" type="ORF">RchiOBHm_Chr1g0323701</name>
</gene>
<reference evidence="5 6" key="1">
    <citation type="journal article" date="2018" name="Nat. Genet.">
        <title>The Rosa genome provides new insights in the design of modern roses.</title>
        <authorList>
            <person name="Bendahmane M."/>
        </authorList>
    </citation>
    <scope>NUCLEOTIDE SEQUENCE [LARGE SCALE GENOMIC DNA]</scope>
    <source>
        <strain evidence="6">cv. Old Blush</strain>
    </source>
</reference>
<dbReference type="Proteomes" id="UP000238479">
    <property type="component" value="Chromosome 1"/>
</dbReference>
<protein>
    <submittedName>
        <fullName evidence="5">Putative cysteine--tRNA ligase</fullName>
        <ecNumber evidence="5">6.1.1.16</ecNumber>
    </submittedName>
</protein>
<sequence length="97" mass="11322">MKMRLLKRVAACHEARVSYWLHNGHVTNNNEKMSKSLGNSFTIREITVRYHPLSLRHFLLSAHFRTPLNYSNFQLESASDAVYYVYNTLQECEDASV</sequence>
<evidence type="ECO:0000256" key="3">
    <source>
        <dbReference type="ARBA" id="ARBA00022840"/>
    </source>
</evidence>
<dbReference type="EMBL" id="PDCK01000039">
    <property type="protein sequence ID" value="PRQ55357.1"/>
    <property type="molecule type" value="Genomic_DNA"/>
</dbReference>
<evidence type="ECO:0000313" key="6">
    <source>
        <dbReference type="Proteomes" id="UP000238479"/>
    </source>
</evidence>
<dbReference type="AlphaFoldDB" id="A0A2P6S9J2"/>
<keyword evidence="2" id="KW-0547">Nucleotide-binding</keyword>
<organism evidence="5 6">
    <name type="scientific">Rosa chinensis</name>
    <name type="common">China rose</name>
    <dbReference type="NCBI Taxonomy" id="74649"/>
    <lineage>
        <taxon>Eukaryota</taxon>
        <taxon>Viridiplantae</taxon>
        <taxon>Streptophyta</taxon>
        <taxon>Embryophyta</taxon>
        <taxon>Tracheophyta</taxon>
        <taxon>Spermatophyta</taxon>
        <taxon>Magnoliopsida</taxon>
        <taxon>eudicotyledons</taxon>
        <taxon>Gunneridae</taxon>
        <taxon>Pentapetalae</taxon>
        <taxon>rosids</taxon>
        <taxon>fabids</taxon>
        <taxon>Rosales</taxon>
        <taxon>Rosaceae</taxon>
        <taxon>Rosoideae</taxon>
        <taxon>Rosoideae incertae sedis</taxon>
        <taxon>Rosa</taxon>
    </lineage>
</organism>
<feature type="domain" description="tRNA synthetases class I catalytic" evidence="4">
    <location>
        <begin position="9"/>
        <end position="78"/>
    </location>
</feature>
<dbReference type="GO" id="GO:0005524">
    <property type="term" value="F:ATP binding"/>
    <property type="evidence" value="ECO:0007669"/>
    <property type="project" value="UniProtKB-KW"/>
</dbReference>
<evidence type="ECO:0000256" key="2">
    <source>
        <dbReference type="ARBA" id="ARBA00022741"/>
    </source>
</evidence>
<comment type="caution">
    <text evidence="5">The sequence shown here is derived from an EMBL/GenBank/DDBJ whole genome shotgun (WGS) entry which is preliminary data.</text>
</comment>
<dbReference type="InterPro" id="IPR014729">
    <property type="entry name" value="Rossmann-like_a/b/a_fold"/>
</dbReference>
<dbReference type="GO" id="GO:0006423">
    <property type="term" value="P:cysteinyl-tRNA aminoacylation"/>
    <property type="evidence" value="ECO:0007669"/>
    <property type="project" value="TreeGrafter"/>
</dbReference>
<keyword evidence="3" id="KW-0067">ATP-binding</keyword>
<dbReference type="InterPro" id="IPR024909">
    <property type="entry name" value="Cys-tRNA/MSH_ligase"/>
</dbReference>
<dbReference type="STRING" id="74649.A0A2P6S9J2"/>
<evidence type="ECO:0000259" key="4">
    <source>
        <dbReference type="Pfam" id="PF01406"/>
    </source>
</evidence>
<dbReference type="GO" id="GO:0005737">
    <property type="term" value="C:cytoplasm"/>
    <property type="evidence" value="ECO:0007669"/>
    <property type="project" value="TreeGrafter"/>
</dbReference>
<dbReference type="Gramene" id="PRQ55357">
    <property type="protein sequence ID" value="PRQ55357"/>
    <property type="gene ID" value="RchiOBHm_Chr1g0323701"/>
</dbReference>
<dbReference type="SUPFAM" id="SSF52374">
    <property type="entry name" value="Nucleotidylyl transferase"/>
    <property type="match status" value="1"/>
</dbReference>